<name>A0A1H0AGQ4_9EURY</name>
<feature type="transmembrane region" description="Helical" evidence="1">
    <location>
        <begin position="70"/>
        <end position="89"/>
    </location>
</feature>
<accession>A0A1H0AGQ4</accession>
<dbReference type="AlphaFoldDB" id="A0A1H0AGQ4"/>
<dbReference type="EMBL" id="FNIA01000027">
    <property type="protein sequence ID" value="SDN32564.1"/>
    <property type="molecule type" value="Genomic_DNA"/>
</dbReference>
<evidence type="ECO:0000313" key="3">
    <source>
        <dbReference type="Proteomes" id="UP000199370"/>
    </source>
</evidence>
<gene>
    <name evidence="2" type="ORF">SAMN05192554_12710</name>
</gene>
<evidence type="ECO:0000313" key="2">
    <source>
        <dbReference type="EMBL" id="SDN32564.1"/>
    </source>
</evidence>
<keyword evidence="1" id="KW-0812">Transmembrane</keyword>
<protein>
    <submittedName>
        <fullName evidence="2">Uncharacterized protein</fullName>
    </submittedName>
</protein>
<sequence length="90" mass="9216">MSGRWRTGARAVTTAVLCGTALTGGVAAHGGETTGLHDAPLALGLFGFGVVLVGVSLYADARRDLDRQYVDAGVVVGFLAVVLGIPAYWL</sequence>
<dbReference type="STRING" id="996166.SAMN05192554_12710"/>
<keyword evidence="3" id="KW-1185">Reference proteome</keyword>
<dbReference type="Proteomes" id="UP000199370">
    <property type="component" value="Unassembled WGS sequence"/>
</dbReference>
<dbReference type="RefSeq" id="WP_139172378.1">
    <property type="nucleotide sequence ID" value="NZ_FNIA01000027.1"/>
</dbReference>
<reference evidence="2 3" key="1">
    <citation type="submission" date="2016-10" db="EMBL/GenBank/DDBJ databases">
        <authorList>
            <person name="de Groot N.N."/>
        </authorList>
    </citation>
    <scope>NUCLEOTIDE SEQUENCE [LARGE SCALE GENOMIC DNA]</scope>
    <source>
        <strain evidence="3">EB21,IBRC-M 10013,KCTC 4048</strain>
    </source>
</reference>
<keyword evidence="1" id="KW-1133">Transmembrane helix</keyword>
<proteinExistence type="predicted"/>
<feature type="transmembrane region" description="Helical" evidence="1">
    <location>
        <begin position="40"/>
        <end position="58"/>
    </location>
</feature>
<keyword evidence="1" id="KW-0472">Membrane</keyword>
<organism evidence="2 3">
    <name type="scientific">Haloarchaeobius iranensis</name>
    <dbReference type="NCBI Taxonomy" id="996166"/>
    <lineage>
        <taxon>Archaea</taxon>
        <taxon>Methanobacteriati</taxon>
        <taxon>Methanobacteriota</taxon>
        <taxon>Stenosarchaea group</taxon>
        <taxon>Halobacteria</taxon>
        <taxon>Halobacteriales</taxon>
        <taxon>Halorubellaceae</taxon>
        <taxon>Haloarchaeobius</taxon>
    </lineage>
</organism>
<evidence type="ECO:0000256" key="1">
    <source>
        <dbReference type="SAM" id="Phobius"/>
    </source>
</evidence>